<geneLocation type="plasmid" evidence="3 4">
    <name>unnamed4</name>
</geneLocation>
<protein>
    <submittedName>
        <fullName evidence="3">Carboxypeptidase regulatory-like domain-containing protein</fullName>
    </submittedName>
</protein>
<feature type="domain" description="TonB-dependent transporter Oar-like beta-barrel" evidence="2">
    <location>
        <begin position="350"/>
        <end position="1012"/>
    </location>
</feature>
<keyword evidence="3" id="KW-0614">Plasmid</keyword>
<sequence length="1064" mass="116639">MIRKIHKAVSVLLVLLFCFAHAAAVAQTSQAGINGTVTDEKKEPIPGATVVVKNQATGFTTGTSTSPKGEYTFRQLPLGGPYTITISFVGYGTQTRSGYTLNLSDILKLDVQLQTSTNELGTVVINGSSMQNNIPNLGASTAVNAQNISKLPVLGRNFTSLIDLSPLSRGGSISGQLATSTNYTIDGMTAKNATFGGTAGTGAPYSISIEAVREFKVVTNQYDVTYGRSGGGTINTATKAGTNTFSGSAFSFVRADWLSSRYDIRGNRRNVPFSTYQYGFSLGGPIIKDKAQFFVAYDHQRDARPLQIADIQGPADEQRLNVTQTTLDRYLDIARSKYGVAASPQFGSFDKRENTDAIFARLDFQLNDKNLLTISNNYIYDKNNQNIGDNTAINLYEVYGTSRNKSNSTLASLRSTLSPRVTNELKLQQLSASVESISGSQLPAGFATIPRAIVDRVQSSVADRNVFTSIQLGGQRYAPEYFFSDVSQLTNNVYFNTDKINFTFGTDLMYSSLDSRYGSEVNGRFFYTGLDNFEKLAPYRYAREIPLVDDPSVQQHFVNAGLYAQMQTKVAAGLDIMAGIRADYTTYLDKPNFNQAVFEDLGLKTDHSLNTFQLQPRAQLTWDVGERQKDIIRLGGGIFGSDILNYTMINNMVFDGTKLASVDITNSAARPNLVPTPNFPGYRNDPATTPGAELFNLPGVQRLSTINLNREDVRIPVVYKANFSYNRFITERLRVGASAYLSLARNNYMYTDANMVDQPYFRLANEGNRGVYVPANTISPSNGAADWTLGRKTERVGRVLALNSDGKVNQYALVLDGTFRYFADGELSFSYTYNDTQDNTSYNGNVANTATLSLPVRDDPRDLSKITASDNQFRNKVVLYGTLPTLYGVSVGLRYSGIGGTRYSLLSGGNVNGDFVASNDLAYVFDPNDPSVPEPIRAGIQGILDNPNASSNLKDYVRRSIGKVAERNGGVNGFYGQFDIRVAKRFRTFTKKQYVEFSGDLFNVANFLNKRNGVIETLGNQNIYSLAGFNTATSSYNYNVNANTGVVTPSGNPFQLQIGLRYGF</sequence>
<dbReference type="EMBL" id="CP094673">
    <property type="protein sequence ID" value="UOG77589.1"/>
    <property type="molecule type" value="Genomic_DNA"/>
</dbReference>
<dbReference type="SUPFAM" id="SSF56935">
    <property type="entry name" value="Porins"/>
    <property type="match status" value="1"/>
</dbReference>
<accession>A0ABY4D6D9</accession>
<dbReference type="RefSeq" id="WP_243803453.1">
    <property type="nucleotide sequence ID" value="NZ_CP094673.1"/>
</dbReference>
<keyword evidence="4" id="KW-1185">Reference proteome</keyword>
<dbReference type="InterPro" id="IPR057601">
    <property type="entry name" value="Oar-like_b-barrel"/>
</dbReference>
<feature type="domain" description="TonB-dependent transporter Oar-like beta-barrel" evidence="2">
    <location>
        <begin position="237"/>
        <end position="318"/>
    </location>
</feature>
<keyword evidence="1" id="KW-0732">Signal</keyword>
<dbReference type="Gene3D" id="2.60.40.1120">
    <property type="entry name" value="Carboxypeptidase-like, regulatory domain"/>
    <property type="match status" value="1"/>
</dbReference>
<evidence type="ECO:0000256" key="1">
    <source>
        <dbReference type="SAM" id="SignalP"/>
    </source>
</evidence>
<reference evidence="3 4" key="1">
    <citation type="submission" date="2022-03" db="EMBL/GenBank/DDBJ databases">
        <title>Hymenobactersp. isolated from the air.</title>
        <authorList>
            <person name="Won M."/>
            <person name="Kwon S.-W."/>
        </authorList>
    </citation>
    <scope>NUCLEOTIDE SEQUENCE [LARGE SCALE GENOMIC DNA]</scope>
    <source>
        <strain evidence="3 4">KACC 21982</strain>
        <plasmid evidence="3 4">unnamed4</plasmid>
    </source>
</reference>
<dbReference type="SUPFAM" id="SSF49464">
    <property type="entry name" value="Carboxypeptidase regulatory domain-like"/>
    <property type="match status" value="1"/>
</dbReference>
<evidence type="ECO:0000313" key="3">
    <source>
        <dbReference type="EMBL" id="UOG77589.1"/>
    </source>
</evidence>
<proteinExistence type="predicted"/>
<name>A0ABY4D6D9_9BACT</name>
<dbReference type="InterPro" id="IPR008969">
    <property type="entry name" value="CarboxyPept-like_regulatory"/>
</dbReference>
<gene>
    <name evidence="3" type="ORF">MTX78_24550</name>
</gene>
<feature type="signal peptide" evidence="1">
    <location>
        <begin position="1"/>
        <end position="22"/>
    </location>
</feature>
<dbReference type="Pfam" id="PF25183">
    <property type="entry name" value="OMP_b-brl_4"/>
    <property type="match status" value="2"/>
</dbReference>
<feature type="chain" id="PRO_5045188927" evidence="1">
    <location>
        <begin position="23"/>
        <end position="1064"/>
    </location>
</feature>
<organism evidence="3 4">
    <name type="scientific">Hymenobacter tibetensis</name>
    <dbReference type="NCBI Taxonomy" id="497967"/>
    <lineage>
        <taxon>Bacteria</taxon>
        <taxon>Pseudomonadati</taxon>
        <taxon>Bacteroidota</taxon>
        <taxon>Cytophagia</taxon>
        <taxon>Cytophagales</taxon>
        <taxon>Hymenobacteraceae</taxon>
        <taxon>Hymenobacter</taxon>
    </lineage>
</organism>
<dbReference type="Proteomes" id="UP000831113">
    <property type="component" value="Plasmid unnamed4"/>
</dbReference>
<evidence type="ECO:0000259" key="2">
    <source>
        <dbReference type="Pfam" id="PF25183"/>
    </source>
</evidence>
<dbReference type="Pfam" id="PF13620">
    <property type="entry name" value="CarboxypepD_reg"/>
    <property type="match status" value="1"/>
</dbReference>
<evidence type="ECO:0000313" key="4">
    <source>
        <dbReference type="Proteomes" id="UP000831113"/>
    </source>
</evidence>